<reference evidence="2 3" key="1">
    <citation type="submission" date="2023-02" db="EMBL/GenBank/DDBJ databases">
        <title>Evolution of Hrp T3SS in non-pathogenic Pseudomonas fluorescens.</title>
        <authorList>
            <person name="Liao K."/>
            <person name="Wei H."/>
            <person name="Gu Y."/>
        </authorList>
    </citation>
    <scope>NUCLEOTIDE SEQUENCE [LARGE SCALE GENOMIC DNA]</scope>
    <source>
        <strain evidence="2 3">FP205</strain>
    </source>
</reference>
<name>A0ABY9GAL7_9PSED</name>
<evidence type="ECO:0000256" key="1">
    <source>
        <dbReference type="SAM" id="MobiDB-lite"/>
    </source>
</evidence>
<gene>
    <name evidence="2" type="ORF">PSH57_28690</name>
</gene>
<dbReference type="RefSeq" id="WP_305386962.1">
    <property type="nucleotide sequence ID" value="NZ_CP117426.1"/>
</dbReference>
<dbReference type="EMBL" id="CP117449">
    <property type="protein sequence ID" value="WLH12717.1"/>
    <property type="molecule type" value="Genomic_DNA"/>
</dbReference>
<keyword evidence="3" id="KW-1185">Reference proteome</keyword>
<dbReference type="Proteomes" id="UP001230339">
    <property type="component" value="Chromosome"/>
</dbReference>
<feature type="region of interest" description="Disordered" evidence="1">
    <location>
        <begin position="1"/>
        <end position="32"/>
    </location>
</feature>
<organism evidence="2 3">
    <name type="scientific">Pseudomonas hefeiensis</name>
    <dbReference type="NCBI Taxonomy" id="2738125"/>
    <lineage>
        <taxon>Bacteria</taxon>
        <taxon>Pseudomonadati</taxon>
        <taxon>Pseudomonadota</taxon>
        <taxon>Gammaproteobacteria</taxon>
        <taxon>Pseudomonadales</taxon>
        <taxon>Pseudomonadaceae</taxon>
        <taxon>Pseudomonas</taxon>
    </lineage>
</organism>
<protein>
    <submittedName>
        <fullName evidence="2">DUF6124 family protein</fullName>
    </submittedName>
</protein>
<proteinExistence type="predicted"/>
<dbReference type="Pfam" id="PF19619">
    <property type="entry name" value="DUF6124"/>
    <property type="match status" value="1"/>
</dbReference>
<evidence type="ECO:0000313" key="3">
    <source>
        <dbReference type="Proteomes" id="UP001230339"/>
    </source>
</evidence>
<sequence>MFKPTPNPPETDRTSPHTKSEARKHDEAAKRALDHYLLPKPEKSEDASKPDQLFTVAKNADNECLLANLSENLASADAMISNLAFDLEGPRRHIALGIQQLIELSSMLANRALDNVEPR</sequence>
<feature type="compositionally biased region" description="Basic and acidic residues" evidence="1">
    <location>
        <begin position="10"/>
        <end position="32"/>
    </location>
</feature>
<accession>A0ABY9GAL7</accession>
<evidence type="ECO:0000313" key="2">
    <source>
        <dbReference type="EMBL" id="WLH12717.1"/>
    </source>
</evidence>